<evidence type="ECO:0000256" key="7">
    <source>
        <dbReference type="ARBA" id="ARBA00022801"/>
    </source>
</evidence>
<evidence type="ECO:0000313" key="15">
    <source>
        <dbReference type="Proteomes" id="UP000823674"/>
    </source>
</evidence>
<dbReference type="InterPro" id="IPR009457">
    <property type="entry name" value="THH1/TOM1/TOM3_dom"/>
</dbReference>
<dbReference type="Proteomes" id="UP000823674">
    <property type="component" value="Chromosome A01"/>
</dbReference>
<dbReference type="Pfam" id="PF03029">
    <property type="entry name" value="ATP_bind_1"/>
    <property type="match status" value="2"/>
</dbReference>
<dbReference type="PANTHER" id="PTHR31142">
    <property type="entry name" value="TOBAMOVIRUS MULTIPLICATION PROTEIN 1-LIKE ISOFORM X1"/>
    <property type="match status" value="1"/>
</dbReference>
<feature type="transmembrane region" description="Helical" evidence="12">
    <location>
        <begin position="54"/>
        <end position="73"/>
    </location>
</feature>
<feature type="transmembrane region" description="Helical" evidence="12">
    <location>
        <begin position="136"/>
        <end position="158"/>
    </location>
</feature>
<accession>A0ABQ7NU57</accession>
<dbReference type="PANTHER" id="PTHR31142:SF36">
    <property type="entry name" value="THH1_TOM1_TOM3 DOMAIN-CONTAINING PROTEIN"/>
    <property type="match status" value="1"/>
</dbReference>
<dbReference type="Pfam" id="PF06454">
    <property type="entry name" value="THH1_TOM1-3_dom"/>
    <property type="match status" value="1"/>
</dbReference>
<feature type="region of interest" description="Disordered" evidence="11">
    <location>
        <begin position="482"/>
        <end position="557"/>
    </location>
</feature>
<keyword evidence="9" id="KW-0342">GTP-binding</keyword>
<keyword evidence="5 12" id="KW-0812">Transmembrane</keyword>
<dbReference type="InterPro" id="IPR040226">
    <property type="entry name" value="THH1/TOM1/TOM3"/>
</dbReference>
<comment type="subcellular location">
    <subcellularLocation>
        <location evidence="1">Vacuole membrane</location>
        <topology evidence="1">Multi-pass membrane protein</topology>
    </subcellularLocation>
</comment>
<dbReference type="Gene3D" id="3.40.50.300">
    <property type="entry name" value="P-loop containing nucleotide triphosphate hydrolases"/>
    <property type="match status" value="1"/>
</dbReference>
<feature type="non-terminal residue" evidence="14">
    <location>
        <position position="557"/>
    </location>
</feature>
<evidence type="ECO:0000256" key="4">
    <source>
        <dbReference type="ARBA" id="ARBA00022554"/>
    </source>
</evidence>
<evidence type="ECO:0000313" key="14">
    <source>
        <dbReference type="EMBL" id="KAG5413620.1"/>
    </source>
</evidence>
<dbReference type="InterPro" id="IPR027417">
    <property type="entry name" value="P-loop_NTPase"/>
</dbReference>
<evidence type="ECO:0000259" key="13">
    <source>
        <dbReference type="Pfam" id="PF06454"/>
    </source>
</evidence>
<comment type="similarity">
    <text evidence="2">Belongs to the GPN-loop GTPase family.</text>
</comment>
<feature type="compositionally biased region" description="Basic and acidic residues" evidence="11">
    <location>
        <begin position="482"/>
        <end position="502"/>
    </location>
</feature>
<reference evidence="14 15" key="1">
    <citation type="submission" date="2021-03" db="EMBL/GenBank/DDBJ databases">
        <authorList>
            <person name="King G.J."/>
            <person name="Bancroft I."/>
            <person name="Baten A."/>
            <person name="Bloomfield J."/>
            <person name="Borpatragohain P."/>
            <person name="He Z."/>
            <person name="Irish N."/>
            <person name="Irwin J."/>
            <person name="Liu K."/>
            <person name="Mauleon R.P."/>
            <person name="Moore J."/>
            <person name="Morris R."/>
            <person name="Ostergaard L."/>
            <person name="Wang B."/>
            <person name="Wells R."/>
        </authorList>
    </citation>
    <scope>NUCLEOTIDE SEQUENCE [LARGE SCALE GENOMIC DNA]</scope>
    <source>
        <strain evidence="14">R-o-18</strain>
        <tissue evidence="14">Leaf</tissue>
    </source>
</reference>
<comment type="caution">
    <text evidence="14">The sequence shown here is derived from an EMBL/GenBank/DDBJ whole genome shotgun (WGS) entry which is preliminary data.</text>
</comment>
<evidence type="ECO:0000256" key="3">
    <source>
        <dbReference type="ARBA" id="ARBA00006779"/>
    </source>
</evidence>
<feature type="compositionally biased region" description="Acidic residues" evidence="11">
    <location>
        <begin position="527"/>
        <end position="557"/>
    </location>
</feature>
<keyword evidence="4" id="KW-0926">Vacuole</keyword>
<evidence type="ECO:0000256" key="9">
    <source>
        <dbReference type="ARBA" id="ARBA00023134"/>
    </source>
</evidence>
<feature type="domain" description="THH1/TOM1/TOM3" evidence="13">
    <location>
        <begin position="2"/>
        <end position="282"/>
    </location>
</feature>
<evidence type="ECO:0000256" key="1">
    <source>
        <dbReference type="ARBA" id="ARBA00004128"/>
    </source>
</evidence>
<organism evidence="14 15">
    <name type="scientific">Brassica rapa subsp. trilocularis</name>
    <dbReference type="NCBI Taxonomy" id="1813537"/>
    <lineage>
        <taxon>Eukaryota</taxon>
        <taxon>Viridiplantae</taxon>
        <taxon>Streptophyta</taxon>
        <taxon>Embryophyta</taxon>
        <taxon>Tracheophyta</taxon>
        <taxon>Spermatophyta</taxon>
        <taxon>Magnoliopsida</taxon>
        <taxon>eudicotyledons</taxon>
        <taxon>Gunneridae</taxon>
        <taxon>Pentapetalae</taxon>
        <taxon>rosids</taxon>
        <taxon>malvids</taxon>
        <taxon>Brassicales</taxon>
        <taxon>Brassicaceae</taxon>
        <taxon>Brassiceae</taxon>
        <taxon>Brassica</taxon>
    </lineage>
</organism>
<keyword evidence="15" id="KW-1185">Reference proteome</keyword>
<feature type="compositionally biased region" description="Basic and acidic residues" evidence="11">
    <location>
        <begin position="515"/>
        <end position="526"/>
    </location>
</feature>
<evidence type="ECO:0000256" key="11">
    <source>
        <dbReference type="SAM" id="MobiDB-lite"/>
    </source>
</evidence>
<dbReference type="SUPFAM" id="SSF52540">
    <property type="entry name" value="P-loop containing nucleoside triphosphate hydrolases"/>
    <property type="match status" value="1"/>
</dbReference>
<feature type="transmembrane region" description="Helical" evidence="12">
    <location>
        <begin position="212"/>
        <end position="233"/>
    </location>
</feature>
<evidence type="ECO:0000256" key="5">
    <source>
        <dbReference type="ARBA" id="ARBA00022692"/>
    </source>
</evidence>
<keyword evidence="6" id="KW-0547">Nucleotide-binding</keyword>
<gene>
    <name evidence="14" type="primary">A01p013930.1_BraROA</name>
    <name evidence="14" type="ORF">IGI04_001187</name>
</gene>
<feature type="transmembrane region" description="Helical" evidence="12">
    <location>
        <begin position="18"/>
        <end position="42"/>
    </location>
</feature>
<evidence type="ECO:0000256" key="6">
    <source>
        <dbReference type="ARBA" id="ARBA00022741"/>
    </source>
</evidence>
<keyword evidence="7" id="KW-0378">Hydrolase</keyword>
<evidence type="ECO:0000256" key="10">
    <source>
        <dbReference type="ARBA" id="ARBA00023136"/>
    </source>
</evidence>
<evidence type="ECO:0000256" key="2">
    <source>
        <dbReference type="ARBA" id="ARBA00005290"/>
    </source>
</evidence>
<sequence>MTKWWDNVNESTQWQDGIFFSLCGAYALVSAFALVQLVRIQMRTREYGWTTQKVFHLLNFVVHGVRAVLFGLHHQIFLMHPKVFCWILLDLPGLLFFSAYTLLLLFWAQIYHEASKLSKRFLFDSRSLPTDKLRKTYIAANVAVYLAQVVIWVCIWVSDNSTVELVGNIFMAVVSFIVALGYLHHGGRLFIMLKRFPIQSKGRSKKLHEVGSVTAICFTCFLIRCIVVGVSAFRRDLRLDVLDRPVQNLIYYMVVEIIPSALVLFILRKLPPKRPPVQYHPVVSVIEKRADQLDYVLVDTPGQIEIFTWSASGAIITEAFASTFPTVVTYVVDTPRSTSPITFMSNMLYACSILYKTRLPLVLAFNKTDVADHKFALEVISVYSVESFDNLLSESFVDMGFMQWMEDFEVFQAAIQSDNSYTSTLANSLSLSLYEFYRNIRSVGVSAITGSGMDDFFKAIEASSDEYMETYKADLDKRKAEKEQLEEERREKEMEKLRKDMESSQGGTVVLNTGLKDKDAAEKMMVEEEDDEDFKIEEDSDDAIDEDEEDEEMNRFY</sequence>
<keyword evidence="10 12" id="KW-0472">Membrane</keyword>
<name>A0ABQ7NU57_BRACM</name>
<feature type="transmembrane region" description="Helical" evidence="12">
    <location>
        <begin position="249"/>
        <end position="267"/>
    </location>
</feature>
<keyword evidence="8 12" id="KW-1133">Transmembrane helix</keyword>
<evidence type="ECO:0000256" key="12">
    <source>
        <dbReference type="SAM" id="Phobius"/>
    </source>
</evidence>
<proteinExistence type="inferred from homology"/>
<protein>
    <recommendedName>
        <fullName evidence="13">THH1/TOM1/TOM3 domain-containing protein</fullName>
    </recommendedName>
</protein>
<feature type="transmembrane region" description="Helical" evidence="12">
    <location>
        <begin position="170"/>
        <end position="191"/>
    </location>
</feature>
<dbReference type="EMBL" id="JADBGQ010000001">
    <property type="protein sequence ID" value="KAG5413620.1"/>
    <property type="molecule type" value="Genomic_DNA"/>
</dbReference>
<feature type="transmembrane region" description="Helical" evidence="12">
    <location>
        <begin position="93"/>
        <end position="111"/>
    </location>
</feature>
<comment type="similarity">
    <text evidence="3">Belongs to the plant tobamovirus multiplication TOM1 protein family.</text>
</comment>
<dbReference type="InterPro" id="IPR004130">
    <property type="entry name" value="Gpn"/>
</dbReference>
<evidence type="ECO:0000256" key="8">
    <source>
        <dbReference type="ARBA" id="ARBA00022989"/>
    </source>
</evidence>